<dbReference type="InterPro" id="IPR002110">
    <property type="entry name" value="Ankyrin_rpt"/>
</dbReference>
<accession>A0AAD7GWV4</accession>
<name>A0AAD7GWV4_MYCRO</name>
<comment type="caution">
    <text evidence="4">The sequence shown here is derived from an EMBL/GenBank/DDBJ whole genome shotgun (WGS) entry which is preliminary data.</text>
</comment>
<organism evidence="4 5">
    <name type="scientific">Mycena rosella</name>
    <name type="common">Pink bonnet</name>
    <name type="synonym">Agaricus rosellus</name>
    <dbReference type="NCBI Taxonomy" id="1033263"/>
    <lineage>
        <taxon>Eukaryota</taxon>
        <taxon>Fungi</taxon>
        <taxon>Dikarya</taxon>
        <taxon>Basidiomycota</taxon>
        <taxon>Agaricomycotina</taxon>
        <taxon>Agaricomycetes</taxon>
        <taxon>Agaricomycetidae</taxon>
        <taxon>Agaricales</taxon>
        <taxon>Marasmiineae</taxon>
        <taxon>Mycenaceae</taxon>
        <taxon>Mycena</taxon>
    </lineage>
</organism>
<reference evidence="4" key="1">
    <citation type="submission" date="2023-03" db="EMBL/GenBank/DDBJ databases">
        <title>Massive genome expansion in bonnet fungi (Mycena s.s.) driven by repeated elements and novel gene families across ecological guilds.</title>
        <authorList>
            <consortium name="Lawrence Berkeley National Laboratory"/>
            <person name="Harder C.B."/>
            <person name="Miyauchi S."/>
            <person name="Viragh M."/>
            <person name="Kuo A."/>
            <person name="Thoen E."/>
            <person name="Andreopoulos B."/>
            <person name="Lu D."/>
            <person name="Skrede I."/>
            <person name="Drula E."/>
            <person name="Henrissat B."/>
            <person name="Morin E."/>
            <person name="Kohler A."/>
            <person name="Barry K."/>
            <person name="LaButti K."/>
            <person name="Morin E."/>
            <person name="Salamov A."/>
            <person name="Lipzen A."/>
            <person name="Mereny Z."/>
            <person name="Hegedus B."/>
            <person name="Baldrian P."/>
            <person name="Stursova M."/>
            <person name="Weitz H."/>
            <person name="Taylor A."/>
            <person name="Grigoriev I.V."/>
            <person name="Nagy L.G."/>
            <person name="Martin F."/>
            <person name="Kauserud H."/>
        </authorList>
    </citation>
    <scope>NUCLEOTIDE SEQUENCE</scope>
    <source>
        <strain evidence="4">CBHHK067</strain>
    </source>
</reference>
<dbReference type="Pfam" id="PF12796">
    <property type="entry name" value="Ank_2"/>
    <property type="match status" value="1"/>
</dbReference>
<keyword evidence="2 3" id="KW-0040">ANK repeat</keyword>
<dbReference type="PROSITE" id="PS50297">
    <property type="entry name" value="ANK_REP_REGION"/>
    <property type="match status" value="2"/>
</dbReference>
<evidence type="ECO:0000256" key="1">
    <source>
        <dbReference type="ARBA" id="ARBA00022737"/>
    </source>
</evidence>
<dbReference type="AlphaFoldDB" id="A0AAD7GWV4"/>
<dbReference type="PROSITE" id="PS50088">
    <property type="entry name" value="ANK_REPEAT"/>
    <property type="match status" value="2"/>
</dbReference>
<proteinExistence type="predicted"/>
<keyword evidence="1" id="KW-0677">Repeat</keyword>
<dbReference type="SUPFAM" id="SSF48403">
    <property type="entry name" value="Ankyrin repeat"/>
    <property type="match status" value="1"/>
</dbReference>
<evidence type="ECO:0000313" key="5">
    <source>
        <dbReference type="Proteomes" id="UP001221757"/>
    </source>
</evidence>
<evidence type="ECO:0008006" key="6">
    <source>
        <dbReference type="Google" id="ProtNLM"/>
    </source>
</evidence>
<dbReference type="EMBL" id="JARKIE010000006">
    <property type="protein sequence ID" value="KAJ7706787.1"/>
    <property type="molecule type" value="Genomic_DNA"/>
</dbReference>
<sequence>EGAFEYDSALQAASAQGHTDIIRLLLDHGTNANLMAGRYSTALAEASFSGRKDHIQILLEHGADVNGEGGEHGTALQA</sequence>
<evidence type="ECO:0000256" key="3">
    <source>
        <dbReference type="PROSITE-ProRule" id="PRU00023"/>
    </source>
</evidence>
<dbReference type="SMART" id="SM00248">
    <property type="entry name" value="ANK"/>
    <property type="match status" value="2"/>
</dbReference>
<dbReference type="InterPro" id="IPR036770">
    <property type="entry name" value="Ankyrin_rpt-contain_sf"/>
</dbReference>
<gene>
    <name evidence="4" type="ORF">B0H17DRAFT_890942</name>
</gene>
<dbReference type="Gene3D" id="1.25.40.20">
    <property type="entry name" value="Ankyrin repeat-containing domain"/>
    <property type="match status" value="1"/>
</dbReference>
<evidence type="ECO:0000256" key="2">
    <source>
        <dbReference type="ARBA" id="ARBA00023043"/>
    </source>
</evidence>
<dbReference type="GO" id="GO:0085020">
    <property type="term" value="P:protein K6-linked ubiquitination"/>
    <property type="evidence" value="ECO:0007669"/>
    <property type="project" value="TreeGrafter"/>
</dbReference>
<feature type="non-terminal residue" evidence="4">
    <location>
        <position position="78"/>
    </location>
</feature>
<feature type="repeat" description="ANK" evidence="3">
    <location>
        <begin position="5"/>
        <end position="37"/>
    </location>
</feature>
<keyword evidence="5" id="KW-1185">Reference proteome</keyword>
<evidence type="ECO:0000313" key="4">
    <source>
        <dbReference type="EMBL" id="KAJ7706787.1"/>
    </source>
</evidence>
<protein>
    <recommendedName>
        <fullName evidence="6">Ankyrin</fullName>
    </recommendedName>
</protein>
<feature type="repeat" description="ANK" evidence="3">
    <location>
        <begin position="38"/>
        <end position="70"/>
    </location>
</feature>
<dbReference type="GO" id="GO:0004842">
    <property type="term" value="F:ubiquitin-protein transferase activity"/>
    <property type="evidence" value="ECO:0007669"/>
    <property type="project" value="TreeGrafter"/>
</dbReference>
<dbReference type="Proteomes" id="UP001221757">
    <property type="component" value="Unassembled WGS sequence"/>
</dbReference>
<dbReference type="PANTHER" id="PTHR24171:SF11">
    <property type="entry name" value="26S PROTEASOME NON-ATPASE REGULATORY SUBUNIT 10"/>
    <property type="match status" value="1"/>
</dbReference>
<feature type="non-terminal residue" evidence="4">
    <location>
        <position position="1"/>
    </location>
</feature>
<dbReference type="PANTHER" id="PTHR24171">
    <property type="entry name" value="ANKYRIN REPEAT DOMAIN-CONTAINING PROTEIN 39-RELATED"/>
    <property type="match status" value="1"/>
</dbReference>